<dbReference type="Proteomes" id="UP000014480">
    <property type="component" value="Unassembled WGS sequence"/>
</dbReference>
<gene>
    <name evidence="2" type="ORF">Cob_v010566</name>
</gene>
<dbReference type="STRING" id="1213857.A0A484FHM1"/>
<keyword evidence="1" id="KW-0472">Membrane</keyword>
<name>A0A484FHM1_COLOR</name>
<evidence type="ECO:0000256" key="1">
    <source>
        <dbReference type="SAM" id="Phobius"/>
    </source>
</evidence>
<evidence type="ECO:0000313" key="3">
    <source>
        <dbReference type="Proteomes" id="UP000014480"/>
    </source>
</evidence>
<keyword evidence="3" id="KW-1185">Reference proteome</keyword>
<dbReference type="EMBL" id="AMCV02000035">
    <property type="protein sequence ID" value="TDZ16397.1"/>
    <property type="molecule type" value="Genomic_DNA"/>
</dbReference>
<accession>A0A484FHM1</accession>
<feature type="transmembrane region" description="Helical" evidence="1">
    <location>
        <begin position="87"/>
        <end position="104"/>
    </location>
</feature>
<protein>
    <recommendedName>
        <fullName evidence="4">Integral membrane protein</fullName>
    </recommendedName>
</protein>
<reference evidence="3" key="1">
    <citation type="journal article" date="2013" name="New Phytol.">
        <title>Comparative genomic and transcriptomic analyses reveal the hemibiotrophic stage shift of Colletotrichum fungi.</title>
        <authorList>
            <person name="Gan P."/>
            <person name="Ikeda K."/>
            <person name="Irieda H."/>
            <person name="Narusaka M."/>
            <person name="O'Connell R.J."/>
            <person name="Narusaka Y."/>
            <person name="Takano Y."/>
            <person name="Kubo Y."/>
            <person name="Shirasu K."/>
        </authorList>
    </citation>
    <scope>NUCLEOTIDE SEQUENCE [LARGE SCALE GENOMIC DNA]</scope>
    <source>
        <strain evidence="3">104-T / ATCC 96160 / CBS 514.97 / LARS 414 / MAFF 240422</strain>
    </source>
</reference>
<reference evidence="3" key="2">
    <citation type="journal article" date="2019" name="Mol. Plant Microbe Interact.">
        <title>Genome sequence resources for four phytopathogenic fungi from the Colletotrichum orbiculare species complex.</title>
        <authorList>
            <person name="Gan P."/>
            <person name="Tsushima A."/>
            <person name="Narusaka M."/>
            <person name="Narusaka Y."/>
            <person name="Takano Y."/>
            <person name="Kubo Y."/>
            <person name="Shirasu K."/>
        </authorList>
    </citation>
    <scope>GENOME REANNOTATION</scope>
    <source>
        <strain evidence="3">104-T / ATCC 96160 / CBS 514.97 / LARS 414 / MAFF 240422</strain>
    </source>
</reference>
<feature type="transmembrane region" description="Helical" evidence="1">
    <location>
        <begin position="12"/>
        <end position="35"/>
    </location>
</feature>
<keyword evidence="1" id="KW-1133">Transmembrane helix</keyword>
<organism evidence="2 3">
    <name type="scientific">Colletotrichum orbiculare (strain 104-T / ATCC 96160 / CBS 514.97 / LARS 414 / MAFF 240422)</name>
    <name type="common">Cucumber anthracnose fungus</name>
    <name type="synonym">Colletotrichum lagenarium</name>
    <dbReference type="NCBI Taxonomy" id="1213857"/>
    <lineage>
        <taxon>Eukaryota</taxon>
        <taxon>Fungi</taxon>
        <taxon>Dikarya</taxon>
        <taxon>Ascomycota</taxon>
        <taxon>Pezizomycotina</taxon>
        <taxon>Sordariomycetes</taxon>
        <taxon>Hypocreomycetidae</taxon>
        <taxon>Glomerellales</taxon>
        <taxon>Glomerellaceae</taxon>
        <taxon>Colletotrichum</taxon>
        <taxon>Colletotrichum orbiculare species complex</taxon>
    </lineage>
</organism>
<proteinExistence type="predicted"/>
<feature type="transmembrane region" description="Helical" evidence="1">
    <location>
        <begin position="47"/>
        <end position="67"/>
    </location>
</feature>
<dbReference type="AlphaFoldDB" id="A0A484FHM1"/>
<keyword evidence="1" id="KW-0812">Transmembrane</keyword>
<comment type="caution">
    <text evidence="2">The sequence shown here is derived from an EMBL/GenBank/DDBJ whole genome shotgun (WGS) entry which is preliminary data.</text>
</comment>
<evidence type="ECO:0008006" key="4">
    <source>
        <dbReference type="Google" id="ProtNLM"/>
    </source>
</evidence>
<sequence>MGGMRHSGNEGPAALEIVNSVSILSTFFTFGRLFVGGKILKQFHLDDCLIIASVICGWANVGTAIAAVASGNGRYFDTLSVEQQSGAILWTTAGFPAGVMSLGLPKFAVLSSSPTNDTSDLIIWTIVEGST</sequence>
<evidence type="ECO:0000313" key="2">
    <source>
        <dbReference type="EMBL" id="TDZ16397.1"/>
    </source>
</evidence>
<dbReference type="OrthoDB" id="5429740at2759"/>